<feature type="compositionally biased region" description="Basic and acidic residues" evidence="1">
    <location>
        <begin position="21"/>
        <end position="33"/>
    </location>
</feature>
<feature type="compositionally biased region" description="Acidic residues" evidence="1">
    <location>
        <begin position="466"/>
        <end position="497"/>
    </location>
</feature>
<evidence type="ECO:0000313" key="2">
    <source>
        <dbReference type="EMBL" id="KAB8290669.1"/>
    </source>
</evidence>
<feature type="region of interest" description="Disordered" evidence="1">
    <location>
        <begin position="376"/>
        <end position="504"/>
    </location>
</feature>
<dbReference type="OrthoDB" id="411372at2759"/>
<reference evidence="2 3" key="1">
    <citation type="submission" date="2019-06" db="EMBL/GenBank/DDBJ databases">
        <title>Genome Sequence of the Brown Rot Fungal Pathogen Monilinia laxa.</title>
        <authorList>
            <person name="De Miccolis Angelini R.M."/>
            <person name="Landi L."/>
            <person name="Abate D."/>
            <person name="Pollastro S."/>
            <person name="Romanazzi G."/>
            <person name="Faretra F."/>
        </authorList>
    </citation>
    <scope>NUCLEOTIDE SEQUENCE [LARGE SCALE GENOMIC DNA]</scope>
    <source>
        <strain evidence="2 3">Mlax316</strain>
    </source>
</reference>
<protein>
    <submittedName>
        <fullName evidence="2">Uncharacterized protein</fullName>
    </submittedName>
</protein>
<sequence length="504" mass="54612">MSSLVSDFLINPVLRQARRFSRSEAPVHTHDSNDPLTPHPVPGNNNEVDEVFIEDVIEGEPVMDLPDTRNSASVDDIIQSSSNPSGDTHNLQHEVDRSQIDPLAHSHIQSNTSLADRNMSDNPSFGTISQTQGEVTEGSSGSATLNVLDLQMSPAEGSSQHPSQNSTSASIGLDAGSSALPADDGMGPLRQRIKYIQAMDTPTEQKALLMHQLLTQGYTEAHELFHAKNYVPTATSDKTISQERPATPGSLSSFIWQMNGALDPAPAAEIHTFHLSPGDLKRTYAPLDPPDIDFGSEESENNEDLTPQLGSFTIAMIVGYAERVAVWARISFIARLAACLSILSDPEVEAPVIGAGDAQNDMPTSQEPREISSSTYLIPGLPRNRRHSSHIPSPSSQGESGRFSPCPVPSRLGRSVSPARGLGLFASQPMGSVESDSSGDEDDLDFWGRDEPRSARDLPVTHNTDAQDDNDIEYEDDFTDSESGNDYEEDDDGEEEPFAIFGHR</sequence>
<gene>
    <name evidence="2" type="ORF">EYC80_008310</name>
</gene>
<proteinExistence type="predicted"/>
<dbReference type="Proteomes" id="UP000326757">
    <property type="component" value="Unassembled WGS sequence"/>
</dbReference>
<feature type="region of interest" description="Disordered" evidence="1">
    <location>
        <begin position="113"/>
        <end position="141"/>
    </location>
</feature>
<keyword evidence="3" id="KW-1185">Reference proteome</keyword>
<feature type="compositionally biased region" description="Basic and acidic residues" evidence="1">
    <location>
        <begin position="446"/>
        <end position="456"/>
    </location>
</feature>
<dbReference type="EMBL" id="VIGI01000016">
    <property type="protein sequence ID" value="KAB8290669.1"/>
    <property type="molecule type" value="Genomic_DNA"/>
</dbReference>
<accession>A0A5N6JPX6</accession>
<feature type="compositionally biased region" description="Polar residues" evidence="1">
    <location>
        <begin position="156"/>
        <end position="170"/>
    </location>
</feature>
<feature type="region of interest" description="Disordered" evidence="1">
    <location>
        <begin position="21"/>
        <end position="46"/>
    </location>
</feature>
<name>A0A5N6JPX6_MONLA</name>
<feature type="region of interest" description="Disordered" evidence="1">
    <location>
        <begin position="154"/>
        <end position="185"/>
    </location>
</feature>
<comment type="caution">
    <text evidence="2">The sequence shown here is derived from an EMBL/GenBank/DDBJ whole genome shotgun (WGS) entry which is preliminary data.</text>
</comment>
<organism evidence="2 3">
    <name type="scientific">Monilinia laxa</name>
    <name type="common">Brown rot fungus</name>
    <name type="synonym">Sclerotinia laxa</name>
    <dbReference type="NCBI Taxonomy" id="61186"/>
    <lineage>
        <taxon>Eukaryota</taxon>
        <taxon>Fungi</taxon>
        <taxon>Dikarya</taxon>
        <taxon>Ascomycota</taxon>
        <taxon>Pezizomycotina</taxon>
        <taxon>Leotiomycetes</taxon>
        <taxon>Helotiales</taxon>
        <taxon>Sclerotiniaceae</taxon>
        <taxon>Monilinia</taxon>
    </lineage>
</organism>
<evidence type="ECO:0000313" key="3">
    <source>
        <dbReference type="Proteomes" id="UP000326757"/>
    </source>
</evidence>
<dbReference type="AlphaFoldDB" id="A0A5N6JPX6"/>
<evidence type="ECO:0000256" key="1">
    <source>
        <dbReference type="SAM" id="MobiDB-lite"/>
    </source>
</evidence>